<dbReference type="EMBL" id="FWFD01000008">
    <property type="protein sequence ID" value="SLM85345.1"/>
    <property type="molecule type" value="Genomic_DNA"/>
</dbReference>
<dbReference type="AlphaFoldDB" id="A0A1X6WM46"/>
<organism evidence="3 4">
    <name type="scientific">Vagococcus fluvialis bH819</name>
    <dbReference type="NCBI Taxonomy" id="1255619"/>
    <lineage>
        <taxon>Bacteria</taxon>
        <taxon>Bacillati</taxon>
        <taxon>Bacillota</taxon>
        <taxon>Bacilli</taxon>
        <taxon>Lactobacillales</taxon>
        <taxon>Enterococcaceae</taxon>
        <taxon>Vagococcus</taxon>
    </lineage>
</organism>
<feature type="signal peptide" evidence="1">
    <location>
        <begin position="1"/>
        <end position="27"/>
    </location>
</feature>
<keyword evidence="4" id="KW-1185">Reference proteome</keyword>
<dbReference type="OrthoDB" id="2157690at2"/>
<proteinExistence type="predicted"/>
<reference evidence="4" key="1">
    <citation type="submission" date="2017-02" db="EMBL/GenBank/DDBJ databases">
        <authorList>
            <person name="Dridi B."/>
        </authorList>
    </citation>
    <scope>NUCLEOTIDE SEQUENCE [LARGE SCALE GENOMIC DNA]</scope>
    <source>
        <strain evidence="4">bH819</strain>
    </source>
</reference>
<dbReference type="RefSeq" id="WP_086950981.1">
    <property type="nucleotide sequence ID" value="NZ_FWFD01000008.1"/>
</dbReference>
<evidence type="ECO:0000313" key="3">
    <source>
        <dbReference type="EMBL" id="SLM85345.1"/>
    </source>
</evidence>
<name>A0A1X6WM46_9ENTE</name>
<dbReference type="InterPro" id="IPR027994">
    <property type="entry name" value="WxL_dom"/>
</dbReference>
<sequence>MKLTKLSLICSVTALTILSVGTTSVHAATTKSKVNFTEGTGPEGDALTLIKPGTKDKFITMDSESGSKSNGGIRFSFIPSLDFGTAKISVTDQNYFAKPVSYTTKDDATKKYIAPFVQVINESGTNKKYKVTVSASLFKSATSNHELLNSKIKLSNMSARNNSLDSDDGNVDAVEQGLISIPEGAALEIPTSGGPVEVFSSADGDKTLGNASSVVFEKDYAPNKAIASTSEMKSVVLTVPASDTPKKEAYSSTITWNLENTN</sequence>
<evidence type="ECO:0000256" key="1">
    <source>
        <dbReference type="SAM" id="SignalP"/>
    </source>
</evidence>
<protein>
    <submittedName>
        <fullName evidence="3">Extracellular protein</fullName>
    </submittedName>
</protein>
<gene>
    <name evidence="3" type="ORF">FM121_04555</name>
</gene>
<keyword evidence="1" id="KW-0732">Signal</keyword>
<feature type="domain" description="WxL" evidence="2">
    <location>
        <begin position="26"/>
        <end position="261"/>
    </location>
</feature>
<feature type="chain" id="PRO_5013140844" evidence="1">
    <location>
        <begin position="28"/>
        <end position="262"/>
    </location>
</feature>
<dbReference type="Pfam" id="PF13731">
    <property type="entry name" value="WxL"/>
    <property type="match status" value="1"/>
</dbReference>
<accession>A0A1X6WM46</accession>
<dbReference type="Proteomes" id="UP000195918">
    <property type="component" value="Unassembled WGS sequence"/>
</dbReference>
<evidence type="ECO:0000259" key="2">
    <source>
        <dbReference type="Pfam" id="PF13731"/>
    </source>
</evidence>
<evidence type="ECO:0000313" key="4">
    <source>
        <dbReference type="Proteomes" id="UP000195918"/>
    </source>
</evidence>